<dbReference type="InterPro" id="IPR037359">
    <property type="entry name" value="NST/OST"/>
</dbReference>
<dbReference type="AlphaFoldDB" id="A0A2W5S1B9"/>
<reference evidence="4 5" key="1">
    <citation type="submission" date="2017-08" db="EMBL/GenBank/DDBJ databases">
        <title>Infants hospitalized years apart are colonized by the same room-sourced microbial strains.</title>
        <authorList>
            <person name="Brooks B."/>
            <person name="Olm M.R."/>
            <person name="Firek B.A."/>
            <person name="Baker R."/>
            <person name="Thomas B.C."/>
            <person name="Morowitz M.J."/>
            <person name="Banfield J.F."/>
        </authorList>
    </citation>
    <scope>NUCLEOTIDE SEQUENCE [LARGE SCALE GENOMIC DNA]</scope>
    <source>
        <strain evidence="4">S2_003_000_R2_11</strain>
    </source>
</reference>
<keyword evidence="2" id="KW-0325">Glycoprotein</keyword>
<dbReference type="Gene3D" id="3.40.50.300">
    <property type="entry name" value="P-loop containing nucleotide triphosphate hydrolases"/>
    <property type="match status" value="1"/>
</dbReference>
<evidence type="ECO:0000256" key="1">
    <source>
        <dbReference type="ARBA" id="ARBA00022679"/>
    </source>
</evidence>
<dbReference type="Pfam" id="PF00685">
    <property type="entry name" value="Sulfotransfer_1"/>
    <property type="match status" value="1"/>
</dbReference>
<dbReference type="GO" id="GO:0008146">
    <property type="term" value="F:sulfotransferase activity"/>
    <property type="evidence" value="ECO:0007669"/>
    <property type="project" value="InterPro"/>
</dbReference>
<proteinExistence type="predicted"/>
<evidence type="ECO:0000313" key="4">
    <source>
        <dbReference type="EMBL" id="PZQ94892.1"/>
    </source>
</evidence>
<accession>A0A2W5S1B9</accession>
<dbReference type="SUPFAM" id="SSF52540">
    <property type="entry name" value="P-loop containing nucleoside triphosphate hydrolases"/>
    <property type="match status" value="1"/>
</dbReference>
<name>A0A2W5S1B9_CERSP</name>
<evidence type="ECO:0000313" key="5">
    <source>
        <dbReference type="Proteomes" id="UP000248975"/>
    </source>
</evidence>
<evidence type="ECO:0000256" key="2">
    <source>
        <dbReference type="ARBA" id="ARBA00023180"/>
    </source>
</evidence>
<gene>
    <name evidence="4" type="ORF">DI533_21155</name>
</gene>
<protein>
    <recommendedName>
        <fullName evidence="3">Sulfotransferase domain-containing protein</fullName>
    </recommendedName>
</protein>
<sequence>MPAPNLLLVGCQKSGTTWTHISLRKSRHIVATNEKELHFFTKPETERDWDAYLAHFPARDGASYYMETTPNYFQLPSDGRDIATEIKAALGHPTIMAIFRNPVERYESAYIHHMDKGRLPYSATIRGLTTEIPSMLDYGRYGSILRHWKKVFPDIGTFFYDDIQADKMRFLTGMMAFLGLQNDLMAKAVDFRANDKTIKVKERHADWKMPVLEPETADQLRDYYRDEVLELQDLTGRDLSHWLAPAPEVKTASVIGLSGYVRRMMGGRA</sequence>
<dbReference type="InterPro" id="IPR027417">
    <property type="entry name" value="P-loop_NTPase"/>
</dbReference>
<organism evidence="4 5">
    <name type="scientific">Cereibacter sphaeroides</name>
    <name type="common">Rhodobacter sphaeroides</name>
    <dbReference type="NCBI Taxonomy" id="1063"/>
    <lineage>
        <taxon>Bacteria</taxon>
        <taxon>Pseudomonadati</taxon>
        <taxon>Pseudomonadota</taxon>
        <taxon>Alphaproteobacteria</taxon>
        <taxon>Rhodobacterales</taxon>
        <taxon>Paracoccaceae</taxon>
        <taxon>Cereibacter</taxon>
    </lineage>
</organism>
<dbReference type="PANTHER" id="PTHR10605:SF56">
    <property type="entry name" value="BIFUNCTIONAL HEPARAN SULFATE N-DEACETYLASE_N-SULFOTRANSFERASE"/>
    <property type="match status" value="1"/>
</dbReference>
<keyword evidence="1" id="KW-0808">Transferase</keyword>
<dbReference type="InterPro" id="IPR000863">
    <property type="entry name" value="Sulfotransferase_dom"/>
</dbReference>
<comment type="caution">
    <text evidence="4">The sequence shown here is derived from an EMBL/GenBank/DDBJ whole genome shotgun (WGS) entry which is preliminary data.</text>
</comment>
<dbReference type="Proteomes" id="UP000248975">
    <property type="component" value="Unassembled WGS sequence"/>
</dbReference>
<dbReference type="EMBL" id="QFQS01000012">
    <property type="protein sequence ID" value="PZQ94892.1"/>
    <property type="molecule type" value="Genomic_DNA"/>
</dbReference>
<evidence type="ECO:0000259" key="3">
    <source>
        <dbReference type="Pfam" id="PF00685"/>
    </source>
</evidence>
<dbReference type="PANTHER" id="PTHR10605">
    <property type="entry name" value="HEPARAN SULFATE SULFOTRANSFERASE"/>
    <property type="match status" value="1"/>
</dbReference>
<feature type="domain" description="Sulfotransferase" evidence="3">
    <location>
        <begin position="5"/>
        <end position="184"/>
    </location>
</feature>